<evidence type="ECO:0000313" key="2">
    <source>
        <dbReference type="EMBL" id="QDT76035.1"/>
    </source>
</evidence>
<evidence type="ECO:0000313" key="3">
    <source>
        <dbReference type="Proteomes" id="UP000317909"/>
    </source>
</evidence>
<dbReference type="AlphaFoldDB" id="A0A517U5X2"/>
<gene>
    <name evidence="2" type="ORF">I41_52800</name>
</gene>
<dbReference type="EMBL" id="CP036339">
    <property type="protein sequence ID" value="QDT76035.1"/>
    <property type="molecule type" value="Genomic_DNA"/>
</dbReference>
<evidence type="ECO:0000256" key="1">
    <source>
        <dbReference type="SAM" id="MobiDB-lite"/>
    </source>
</evidence>
<reference evidence="2 3" key="1">
    <citation type="submission" date="2019-02" db="EMBL/GenBank/DDBJ databases">
        <title>Deep-cultivation of Planctomycetes and their phenomic and genomic characterization uncovers novel biology.</title>
        <authorList>
            <person name="Wiegand S."/>
            <person name="Jogler M."/>
            <person name="Boedeker C."/>
            <person name="Pinto D."/>
            <person name="Vollmers J."/>
            <person name="Rivas-Marin E."/>
            <person name="Kohn T."/>
            <person name="Peeters S.H."/>
            <person name="Heuer A."/>
            <person name="Rast P."/>
            <person name="Oberbeckmann S."/>
            <person name="Bunk B."/>
            <person name="Jeske O."/>
            <person name="Meyerdierks A."/>
            <person name="Storesund J.E."/>
            <person name="Kallscheuer N."/>
            <person name="Luecker S."/>
            <person name="Lage O.M."/>
            <person name="Pohl T."/>
            <person name="Merkel B.J."/>
            <person name="Hornburger P."/>
            <person name="Mueller R.-W."/>
            <person name="Bruemmer F."/>
            <person name="Labrenz M."/>
            <person name="Spormann A.M."/>
            <person name="Op den Camp H."/>
            <person name="Overmann J."/>
            <person name="Amann R."/>
            <person name="Jetten M.S.M."/>
            <person name="Mascher T."/>
            <person name="Medema M.H."/>
            <person name="Devos D.P."/>
            <person name="Kaster A.-K."/>
            <person name="Ovreas L."/>
            <person name="Rohde M."/>
            <person name="Galperin M.Y."/>
            <person name="Jogler C."/>
        </authorList>
    </citation>
    <scope>NUCLEOTIDE SEQUENCE [LARGE SCALE GENOMIC DNA]</scope>
    <source>
        <strain evidence="2 3">I41</strain>
    </source>
</reference>
<accession>A0A517U5X2</accession>
<keyword evidence="3" id="KW-1185">Reference proteome</keyword>
<dbReference type="RefSeq" id="WP_145435789.1">
    <property type="nucleotide sequence ID" value="NZ_CP036339.1"/>
</dbReference>
<name>A0A517U5X2_9BACT</name>
<protein>
    <submittedName>
        <fullName evidence="2">Uncharacterized protein</fullName>
    </submittedName>
</protein>
<sequence>MPAGDPGKEQFRRIITEFRNLHILAALGPLFDFRSEVVANDEFGVRGGLDETTKDHYVEHLLACDRMRRRVTYNPEKTPLGDLIERAINSNETLLGSTAPFGGDEIQEAPGGLVNLPWSVDGSDPNIPLGSQLNFRSQNALVLLGAIDRAIVNWTRLESRFRTSFIYVKDSMRMYGSYVQVLEYLKAFAGDANRVDMASGVRPTEEPQGPGDSPNLKTESGKAAAATVR</sequence>
<dbReference type="Proteomes" id="UP000317909">
    <property type="component" value="Chromosome"/>
</dbReference>
<dbReference type="KEGG" id="llh:I41_52800"/>
<feature type="region of interest" description="Disordered" evidence="1">
    <location>
        <begin position="200"/>
        <end position="229"/>
    </location>
</feature>
<proteinExistence type="predicted"/>
<dbReference type="OrthoDB" id="253834at2"/>
<organism evidence="2 3">
    <name type="scientific">Lacipirellula limnantheis</name>
    <dbReference type="NCBI Taxonomy" id="2528024"/>
    <lineage>
        <taxon>Bacteria</taxon>
        <taxon>Pseudomonadati</taxon>
        <taxon>Planctomycetota</taxon>
        <taxon>Planctomycetia</taxon>
        <taxon>Pirellulales</taxon>
        <taxon>Lacipirellulaceae</taxon>
        <taxon>Lacipirellula</taxon>
    </lineage>
</organism>